<organism evidence="8 9">
    <name type="scientific">Cyberlindnera jadinii (strain ATCC 18201 / CBS 1600 / BCRC 20928 / JCM 3617 / NBRC 0987 / NRRL Y-1542)</name>
    <name type="common">Torula yeast</name>
    <name type="synonym">Candida utilis</name>
    <dbReference type="NCBI Taxonomy" id="983966"/>
    <lineage>
        <taxon>Eukaryota</taxon>
        <taxon>Fungi</taxon>
        <taxon>Dikarya</taxon>
        <taxon>Ascomycota</taxon>
        <taxon>Saccharomycotina</taxon>
        <taxon>Saccharomycetes</taxon>
        <taxon>Phaffomycetales</taxon>
        <taxon>Phaffomycetaceae</taxon>
        <taxon>Cyberlindnera</taxon>
    </lineage>
</organism>
<dbReference type="OMA" id="LFWESHD"/>
<sequence length="173" mass="19839">ISPTIVYNAGTNKLITVAAGCFWGVDHIYRKNYVDKGLVDAKVGFANGHVDNPSYKRVCEGDTNFAEVLQISYDPAKLPLREIISFFYRIHDPTTLNSQGADKGTQYRSAIFYHDASDLAVIEEVTEEYSKKWKAPLVTKIEPIKNFYDAEDYHQEYLFKNPDGYHCETHYIR</sequence>
<dbReference type="GeneID" id="30987609"/>
<evidence type="ECO:0000256" key="6">
    <source>
        <dbReference type="ARBA" id="ARBA00048782"/>
    </source>
</evidence>
<gene>
    <name evidence="8" type="ORF">CYBJADRAFT_144321</name>
</gene>
<dbReference type="PANTHER" id="PTHR43774">
    <property type="entry name" value="PEPTIDE METHIONINE SULFOXIDE REDUCTASE"/>
    <property type="match status" value="1"/>
</dbReference>
<dbReference type="Pfam" id="PF01625">
    <property type="entry name" value="PMSR"/>
    <property type="match status" value="1"/>
</dbReference>
<protein>
    <recommendedName>
        <fullName evidence="2">peptide-methionine (S)-S-oxide reductase</fullName>
        <ecNumber evidence="2">1.8.4.11</ecNumber>
    </recommendedName>
    <alternativeName>
        <fullName evidence="4">Peptide-methionine (S)-S-oxide reductase</fullName>
    </alternativeName>
</protein>
<dbReference type="SUPFAM" id="SSF55068">
    <property type="entry name" value="Peptide methionine sulfoxide reductase"/>
    <property type="match status" value="1"/>
</dbReference>
<evidence type="ECO:0000256" key="1">
    <source>
        <dbReference type="ARBA" id="ARBA00005591"/>
    </source>
</evidence>
<proteinExistence type="inferred from homology"/>
<dbReference type="STRING" id="983966.A0A1E4RUN0"/>
<dbReference type="InterPro" id="IPR002569">
    <property type="entry name" value="Met_Sox_Rdtase_MsrA_dom"/>
</dbReference>
<comment type="catalytic activity">
    <reaction evidence="5">
        <text>L-methionyl-[protein] + [thioredoxin]-disulfide + H2O = L-methionyl-(S)-S-oxide-[protein] + [thioredoxin]-dithiol</text>
        <dbReference type="Rhea" id="RHEA:14217"/>
        <dbReference type="Rhea" id="RHEA-COMP:10698"/>
        <dbReference type="Rhea" id="RHEA-COMP:10700"/>
        <dbReference type="Rhea" id="RHEA-COMP:12313"/>
        <dbReference type="Rhea" id="RHEA-COMP:12315"/>
        <dbReference type="ChEBI" id="CHEBI:15377"/>
        <dbReference type="ChEBI" id="CHEBI:16044"/>
        <dbReference type="ChEBI" id="CHEBI:29950"/>
        <dbReference type="ChEBI" id="CHEBI:44120"/>
        <dbReference type="ChEBI" id="CHEBI:50058"/>
        <dbReference type="EC" id="1.8.4.11"/>
    </reaction>
</comment>
<evidence type="ECO:0000256" key="2">
    <source>
        <dbReference type="ARBA" id="ARBA00012502"/>
    </source>
</evidence>
<dbReference type="Gene3D" id="3.30.1060.10">
    <property type="entry name" value="Peptide methionine sulphoxide reductase MsrA"/>
    <property type="match status" value="1"/>
</dbReference>
<dbReference type="NCBIfam" id="TIGR00401">
    <property type="entry name" value="msrA"/>
    <property type="match status" value="1"/>
</dbReference>
<evidence type="ECO:0000313" key="9">
    <source>
        <dbReference type="Proteomes" id="UP000094389"/>
    </source>
</evidence>
<comment type="catalytic activity">
    <reaction evidence="6">
        <text>[thioredoxin]-disulfide + L-methionine + H2O = L-methionine (S)-S-oxide + [thioredoxin]-dithiol</text>
        <dbReference type="Rhea" id="RHEA:19993"/>
        <dbReference type="Rhea" id="RHEA-COMP:10698"/>
        <dbReference type="Rhea" id="RHEA-COMP:10700"/>
        <dbReference type="ChEBI" id="CHEBI:15377"/>
        <dbReference type="ChEBI" id="CHEBI:29950"/>
        <dbReference type="ChEBI" id="CHEBI:50058"/>
        <dbReference type="ChEBI" id="CHEBI:57844"/>
        <dbReference type="ChEBI" id="CHEBI:58772"/>
        <dbReference type="EC" id="1.8.4.11"/>
    </reaction>
</comment>
<comment type="similarity">
    <text evidence="1">Belongs to the MsrA Met sulfoxide reductase family.</text>
</comment>
<feature type="domain" description="Peptide methionine sulphoxide reductase MsrA" evidence="7">
    <location>
        <begin position="15"/>
        <end position="166"/>
    </location>
</feature>
<keyword evidence="3" id="KW-0560">Oxidoreductase</keyword>
<evidence type="ECO:0000313" key="8">
    <source>
        <dbReference type="EMBL" id="ODV70960.1"/>
    </source>
</evidence>
<dbReference type="Proteomes" id="UP000094389">
    <property type="component" value="Unassembled WGS sequence"/>
</dbReference>
<keyword evidence="9" id="KW-1185">Reference proteome</keyword>
<reference evidence="8 9" key="1">
    <citation type="journal article" date="2016" name="Proc. Natl. Acad. Sci. U.S.A.">
        <title>Comparative genomics of biotechnologically important yeasts.</title>
        <authorList>
            <person name="Riley R."/>
            <person name="Haridas S."/>
            <person name="Wolfe K.H."/>
            <person name="Lopes M.R."/>
            <person name="Hittinger C.T."/>
            <person name="Goeker M."/>
            <person name="Salamov A.A."/>
            <person name="Wisecaver J.H."/>
            <person name="Long T.M."/>
            <person name="Calvey C.H."/>
            <person name="Aerts A.L."/>
            <person name="Barry K.W."/>
            <person name="Choi C."/>
            <person name="Clum A."/>
            <person name="Coughlan A.Y."/>
            <person name="Deshpande S."/>
            <person name="Douglass A.P."/>
            <person name="Hanson S.J."/>
            <person name="Klenk H.-P."/>
            <person name="LaButti K.M."/>
            <person name="Lapidus A."/>
            <person name="Lindquist E.A."/>
            <person name="Lipzen A.M."/>
            <person name="Meier-Kolthoff J.P."/>
            <person name="Ohm R.A."/>
            <person name="Otillar R.P."/>
            <person name="Pangilinan J.L."/>
            <person name="Peng Y."/>
            <person name="Rokas A."/>
            <person name="Rosa C.A."/>
            <person name="Scheuner C."/>
            <person name="Sibirny A.A."/>
            <person name="Slot J.C."/>
            <person name="Stielow J.B."/>
            <person name="Sun H."/>
            <person name="Kurtzman C.P."/>
            <person name="Blackwell M."/>
            <person name="Grigoriev I.V."/>
            <person name="Jeffries T.W."/>
        </authorList>
    </citation>
    <scope>NUCLEOTIDE SEQUENCE [LARGE SCALE GENOMIC DNA]</scope>
    <source>
        <strain evidence="9">ATCC 18201 / CBS 1600 / BCRC 20928 / JCM 3617 / NBRC 0987 / NRRL Y-1542</strain>
    </source>
</reference>
<dbReference type="GO" id="GO:0034599">
    <property type="term" value="P:cellular response to oxidative stress"/>
    <property type="evidence" value="ECO:0007669"/>
    <property type="project" value="UniProtKB-ARBA"/>
</dbReference>
<dbReference type="EC" id="1.8.4.11" evidence="2"/>
<dbReference type="RefSeq" id="XP_020067999.1">
    <property type="nucleotide sequence ID" value="XM_020213213.1"/>
</dbReference>
<evidence type="ECO:0000256" key="3">
    <source>
        <dbReference type="ARBA" id="ARBA00023002"/>
    </source>
</evidence>
<name>A0A1E4RUN0_CYBJN</name>
<dbReference type="PANTHER" id="PTHR43774:SF1">
    <property type="entry name" value="PEPTIDE METHIONINE SULFOXIDE REDUCTASE MSRA 2"/>
    <property type="match status" value="1"/>
</dbReference>
<evidence type="ECO:0000256" key="5">
    <source>
        <dbReference type="ARBA" id="ARBA00047806"/>
    </source>
</evidence>
<dbReference type="OrthoDB" id="77405at2759"/>
<evidence type="ECO:0000256" key="4">
    <source>
        <dbReference type="ARBA" id="ARBA00030643"/>
    </source>
</evidence>
<dbReference type="HAMAP" id="MF_01401">
    <property type="entry name" value="MsrA"/>
    <property type="match status" value="1"/>
</dbReference>
<evidence type="ECO:0000259" key="7">
    <source>
        <dbReference type="Pfam" id="PF01625"/>
    </source>
</evidence>
<dbReference type="InterPro" id="IPR036509">
    <property type="entry name" value="Met_Sox_Rdtase_MsrA_sf"/>
</dbReference>
<accession>A0A1E4RUN0</accession>
<dbReference type="AlphaFoldDB" id="A0A1E4RUN0"/>
<dbReference type="EMBL" id="KV453947">
    <property type="protein sequence ID" value="ODV70960.1"/>
    <property type="molecule type" value="Genomic_DNA"/>
</dbReference>
<dbReference type="GO" id="GO:0008113">
    <property type="term" value="F:peptide-methionine (S)-S-oxide reductase activity"/>
    <property type="evidence" value="ECO:0007669"/>
    <property type="project" value="UniProtKB-EC"/>
</dbReference>
<feature type="non-terminal residue" evidence="8">
    <location>
        <position position="1"/>
    </location>
</feature>
<dbReference type="FunFam" id="3.30.1060.10:FF:000006">
    <property type="entry name" value="Peptide methionine sulfoxide reductase"/>
    <property type="match status" value="1"/>
</dbReference>
<feature type="non-terminal residue" evidence="8">
    <location>
        <position position="173"/>
    </location>
</feature>